<reference evidence="4" key="1">
    <citation type="submission" date="2023-04" db="EMBL/GenBank/DDBJ databases">
        <title>Candida boidinii NBRC 10035.</title>
        <authorList>
            <person name="Ichikawa N."/>
            <person name="Sato H."/>
            <person name="Tonouchi N."/>
        </authorList>
    </citation>
    <scope>NUCLEOTIDE SEQUENCE</scope>
    <source>
        <strain evidence="4">NBRC 10035</strain>
    </source>
</reference>
<dbReference type="Proteomes" id="UP001165120">
    <property type="component" value="Unassembled WGS sequence"/>
</dbReference>
<dbReference type="AlphaFoldDB" id="A0A9W6WIM2"/>
<evidence type="ECO:0000313" key="5">
    <source>
        <dbReference type="Proteomes" id="UP001165120"/>
    </source>
</evidence>
<organism evidence="4 5">
    <name type="scientific">Candida boidinii</name>
    <name type="common">Yeast</name>
    <dbReference type="NCBI Taxonomy" id="5477"/>
    <lineage>
        <taxon>Eukaryota</taxon>
        <taxon>Fungi</taxon>
        <taxon>Dikarya</taxon>
        <taxon>Ascomycota</taxon>
        <taxon>Saccharomycotina</taxon>
        <taxon>Pichiomycetes</taxon>
        <taxon>Pichiales</taxon>
        <taxon>Pichiaceae</taxon>
        <taxon>Ogataea</taxon>
        <taxon>Ogataea/Candida clade</taxon>
    </lineage>
</organism>
<gene>
    <name evidence="4" type="ORF">Cboi02_000418900</name>
</gene>
<feature type="region of interest" description="Disordered" evidence="3">
    <location>
        <begin position="376"/>
        <end position="400"/>
    </location>
</feature>
<evidence type="ECO:0000256" key="1">
    <source>
        <dbReference type="ARBA" id="ARBA00004123"/>
    </source>
</evidence>
<comment type="subcellular location">
    <subcellularLocation>
        <location evidence="1">Nucleus</location>
    </subcellularLocation>
</comment>
<dbReference type="Pfam" id="PF11719">
    <property type="entry name" value="Drc1-Sld2"/>
    <property type="match status" value="1"/>
</dbReference>
<feature type="compositionally biased region" description="Basic and acidic residues" evidence="3">
    <location>
        <begin position="231"/>
        <end position="251"/>
    </location>
</feature>
<name>A0A9W6WIM2_CANBO</name>
<dbReference type="GO" id="GO:0006260">
    <property type="term" value="P:DNA replication"/>
    <property type="evidence" value="ECO:0007669"/>
    <property type="project" value="InterPro"/>
</dbReference>
<feature type="region of interest" description="Disordered" evidence="3">
    <location>
        <begin position="231"/>
        <end position="253"/>
    </location>
</feature>
<keyword evidence="2" id="KW-0539">Nucleus</keyword>
<sequence>MGIFDINISTTPDKKKIIMSTPTKLKKEESITPKKLIISPSNVKNPGSSFKTPTTSRVERKLLFTDLVTPTSRTSEHAVSRNIQQSLQNTIITPRRKELPPSISETPLYLRQQSESHLQVELEAMKSNEYSPDSSSSDTSISPIKNTVKFMSQPAIKSKLMTTPIKTKSYDDSLIMSMSPSRLSEPSPFFKKVRSKSIFELQNDLIKMNNEQENWMDYEDEEIRKLIELEKKTNTVGKDPEENPGENKNDNNELTAKQILQDEESIKLTIDVEDDINGEPFNKTVDESKSKLLEKLRKKSKTQKRTTRRVKMKTQALDENDTLKDMDVHQHIEELIQENLEELIDSDTEIDDLKTNLRTGAEGDEVFDKYFAERKRKLEDENNNPKKSKKATGAHPLSNNFVRLNINRHSNFKKKFNRR</sequence>
<dbReference type="EMBL" id="BSXN01001615">
    <property type="protein sequence ID" value="GME73815.1"/>
    <property type="molecule type" value="Genomic_DNA"/>
</dbReference>
<evidence type="ECO:0000313" key="4">
    <source>
        <dbReference type="EMBL" id="GME73815.1"/>
    </source>
</evidence>
<dbReference type="InterPro" id="IPR021110">
    <property type="entry name" value="DNA_rep_checkpnt_protein"/>
</dbReference>
<evidence type="ECO:0000256" key="2">
    <source>
        <dbReference type="ARBA" id="ARBA00023242"/>
    </source>
</evidence>
<protein>
    <submittedName>
        <fullName evidence="4">Unnamed protein product</fullName>
    </submittedName>
</protein>
<comment type="caution">
    <text evidence="4">The sequence shown here is derived from an EMBL/GenBank/DDBJ whole genome shotgun (WGS) entry which is preliminary data.</text>
</comment>
<dbReference type="GO" id="GO:0005634">
    <property type="term" value="C:nucleus"/>
    <property type="evidence" value="ECO:0007669"/>
    <property type="project" value="UniProtKB-SubCell"/>
</dbReference>
<keyword evidence="5" id="KW-1185">Reference proteome</keyword>
<accession>A0A9W6WIM2</accession>
<proteinExistence type="predicted"/>
<evidence type="ECO:0000256" key="3">
    <source>
        <dbReference type="SAM" id="MobiDB-lite"/>
    </source>
</evidence>